<dbReference type="EMBL" id="JBHGBT010000026">
    <property type="protein sequence ID" value="MFB4197116.1"/>
    <property type="molecule type" value="Genomic_DNA"/>
</dbReference>
<dbReference type="NCBIfam" id="NF041681">
    <property type="entry name" value="HGxxPAAW"/>
    <property type="match status" value="1"/>
</dbReference>
<feature type="transmembrane region" description="Helical" evidence="2">
    <location>
        <begin position="12"/>
        <end position="31"/>
    </location>
</feature>
<evidence type="ECO:0000256" key="1">
    <source>
        <dbReference type="SAM" id="MobiDB-lite"/>
    </source>
</evidence>
<keyword evidence="4" id="KW-1185">Reference proteome</keyword>
<evidence type="ECO:0000313" key="4">
    <source>
        <dbReference type="Proteomes" id="UP001577267"/>
    </source>
</evidence>
<dbReference type="RefSeq" id="WP_375065392.1">
    <property type="nucleotide sequence ID" value="NZ_JBHGBT010000026.1"/>
</dbReference>
<feature type="transmembrane region" description="Helical" evidence="2">
    <location>
        <begin position="37"/>
        <end position="57"/>
    </location>
</feature>
<feature type="region of interest" description="Disordered" evidence="1">
    <location>
        <begin position="65"/>
        <end position="94"/>
    </location>
</feature>
<evidence type="ECO:0000256" key="2">
    <source>
        <dbReference type="SAM" id="Phobius"/>
    </source>
</evidence>
<accession>A0ABV4ZSL7</accession>
<comment type="caution">
    <text evidence="3">The sequence shown here is derived from an EMBL/GenBank/DDBJ whole genome shotgun (WGS) entry which is preliminary data.</text>
</comment>
<gene>
    <name evidence="3" type="ORF">ACE11A_22490</name>
</gene>
<organism evidence="3 4">
    <name type="scientific">Streptomyces carpaticus</name>
    <dbReference type="NCBI Taxonomy" id="285558"/>
    <lineage>
        <taxon>Bacteria</taxon>
        <taxon>Bacillati</taxon>
        <taxon>Actinomycetota</taxon>
        <taxon>Actinomycetes</taxon>
        <taxon>Kitasatosporales</taxon>
        <taxon>Streptomycetaceae</taxon>
        <taxon>Streptomyces</taxon>
    </lineage>
</organism>
<name>A0ABV4ZSL7_9ACTN</name>
<proteinExistence type="predicted"/>
<keyword evidence="2" id="KW-0472">Membrane</keyword>
<protein>
    <submittedName>
        <fullName evidence="3">HGxxPAAW family protein</fullName>
    </submittedName>
</protein>
<dbReference type="Proteomes" id="UP001577267">
    <property type="component" value="Unassembled WGS sequence"/>
</dbReference>
<reference evidence="3 4" key="1">
    <citation type="submission" date="2024-09" db="EMBL/GenBank/DDBJ databases">
        <title>Draft genome sequence of multifaceted antimicrobials producing Streptomyces sp. strain FH1.</title>
        <authorList>
            <person name="Hassan F."/>
            <person name="Ali H."/>
            <person name="Hassan N."/>
            <person name="Nawaz A."/>
        </authorList>
    </citation>
    <scope>NUCLEOTIDE SEQUENCE [LARGE SCALE GENOMIC DNA]</scope>
    <source>
        <strain evidence="3 4">FH1</strain>
    </source>
</reference>
<sequence>MAGHDDHGNTPAAWTGVIIMIAASIVGGYFMVAGQPFVGLGAWVGLSAVGVAAGLVMRAMGLGKKPEAVPAQRTAPAAERTSEPAPAPAAAAGN</sequence>
<evidence type="ECO:0000313" key="3">
    <source>
        <dbReference type="EMBL" id="MFB4197116.1"/>
    </source>
</evidence>
<keyword evidence="2" id="KW-0812">Transmembrane</keyword>
<keyword evidence="2" id="KW-1133">Transmembrane helix</keyword>